<dbReference type="Gene3D" id="3.40.50.1820">
    <property type="entry name" value="alpha/beta hydrolase"/>
    <property type="match status" value="1"/>
</dbReference>
<dbReference type="Pfam" id="PF00561">
    <property type="entry name" value="Abhydrolase_1"/>
    <property type="match status" value="1"/>
</dbReference>
<dbReference type="SUPFAM" id="SSF53474">
    <property type="entry name" value="alpha/beta-Hydrolases"/>
    <property type="match status" value="1"/>
</dbReference>
<comment type="caution">
    <text evidence="3">The sequence shown here is derived from an EMBL/GenBank/DDBJ whole genome shotgun (WGS) entry which is preliminary data.</text>
</comment>
<evidence type="ECO:0000313" key="3">
    <source>
        <dbReference type="EMBL" id="PXX56595.1"/>
    </source>
</evidence>
<dbReference type="OrthoDB" id="9777090at2"/>
<dbReference type="InterPro" id="IPR022742">
    <property type="entry name" value="Hydrolase_4"/>
</dbReference>
<dbReference type="InterPro" id="IPR000073">
    <property type="entry name" value="AB_hydrolase_1"/>
</dbReference>
<evidence type="ECO:0000259" key="2">
    <source>
        <dbReference type="Pfam" id="PF12146"/>
    </source>
</evidence>
<dbReference type="PANTHER" id="PTHR12277">
    <property type="entry name" value="ALPHA/BETA HYDROLASE DOMAIN-CONTAINING PROTEIN"/>
    <property type="match status" value="1"/>
</dbReference>
<evidence type="ECO:0000259" key="1">
    <source>
        <dbReference type="Pfam" id="PF00561"/>
    </source>
</evidence>
<dbReference type="GO" id="GO:0003824">
    <property type="term" value="F:catalytic activity"/>
    <property type="evidence" value="ECO:0007669"/>
    <property type="project" value="UniProtKB-ARBA"/>
</dbReference>
<dbReference type="AlphaFoldDB" id="A0A318JTI8"/>
<dbReference type="RefSeq" id="WP_040733789.1">
    <property type="nucleotide sequence ID" value="NZ_QJKF01000019.1"/>
</dbReference>
<dbReference type="PANTHER" id="PTHR12277:SF81">
    <property type="entry name" value="PROTEIN ABHD13"/>
    <property type="match status" value="1"/>
</dbReference>
<dbReference type="Pfam" id="PF12146">
    <property type="entry name" value="Hydrolase_4"/>
    <property type="match status" value="1"/>
</dbReference>
<feature type="domain" description="AB hydrolase-1" evidence="1">
    <location>
        <begin position="57"/>
        <end position="165"/>
    </location>
</feature>
<name>A0A318JTI8_9NOCA</name>
<feature type="domain" description="Serine aminopeptidase S33" evidence="2">
    <location>
        <begin position="184"/>
        <end position="231"/>
    </location>
</feature>
<organism evidence="3 4">
    <name type="scientific">Nocardia tenerifensis</name>
    <dbReference type="NCBI Taxonomy" id="228006"/>
    <lineage>
        <taxon>Bacteria</taxon>
        <taxon>Bacillati</taxon>
        <taxon>Actinomycetota</taxon>
        <taxon>Actinomycetes</taxon>
        <taxon>Mycobacteriales</taxon>
        <taxon>Nocardiaceae</taxon>
        <taxon>Nocardia</taxon>
    </lineage>
</organism>
<gene>
    <name evidence="3" type="ORF">DFR70_119147</name>
</gene>
<accession>A0A318JTI8</accession>
<dbReference type="Proteomes" id="UP000247569">
    <property type="component" value="Unassembled WGS sequence"/>
</dbReference>
<dbReference type="EMBL" id="QJKF01000019">
    <property type="protein sequence ID" value="PXX56595.1"/>
    <property type="molecule type" value="Genomic_DNA"/>
</dbReference>
<sequence length="255" mass="28056">MRHPASPILNALTYLPERQIVQTPAILGLRYTDLSIATADGETLHGWWVRAPKSVGHILFAHGNAGNIGDRVALFALLVEAGFDVLAFDYRGYGRSTGRPTEHGTYLDARAARRVLLDQPDVDPKRVLYLGKSLGGGVMTELAVAHPPAGLMLMSTFSGLRDAARSVYPFLPRPLVPDAYPNERRIRTLRAPVLIMHGDQDELLPLRHAERLYAAAREPKRLKVFPGAGHNDLIMVGGSAWFELVRDWAGAIVRS</sequence>
<evidence type="ECO:0000313" key="4">
    <source>
        <dbReference type="Proteomes" id="UP000247569"/>
    </source>
</evidence>
<protein>
    <submittedName>
        <fullName evidence="3">Uncharacterized protein</fullName>
    </submittedName>
</protein>
<proteinExistence type="predicted"/>
<reference evidence="3 4" key="1">
    <citation type="submission" date="2018-05" db="EMBL/GenBank/DDBJ databases">
        <title>Genomic Encyclopedia of Type Strains, Phase IV (KMG-IV): sequencing the most valuable type-strain genomes for metagenomic binning, comparative biology and taxonomic classification.</title>
        <authorList>
            <person name="Goeker M."/>
        </authorList>
    </citation>
    <scope>NUCLEOTIDE SEQUENCE [LARGE SCALE GENOMIC DNA]</scope>
    <source>
        <strain evidence="3 4">DSM 44704</strain>
    </source>
</reference>
<dbReference type="InterPro" id="IPR029058">
    <property type="entry name" value="AB_hydrolase_fold"/>
</dbReference>
<keyword evidence="4" id="KW-1185">Reference proteome</keyword>